<keyword evidence="2" id="KW-1185">Reference proteome</keyword>
<name>B8GMW0_THISH</name>
<evidence type="ECO:0008006" key="3">
    <source>
        <dbReference type="Google" id="ProtNLM"/>
    </source>
</evidence>
<sequence length="224" mass="25939">MTSKKDFVQSAITEHLAPVLTKAGFYRYRPKHFLRIRREMVDSVGFQMSKWGGHDFYVHYYINLLSDPLMDIDTYRIGKRVDAPPDRDINWAGPDEATATIAIQSVTKVVEDSILPWFESVSTVRDFVVEYVAKPDTQLDSLDLSIALLHIGFTNRPWWSCEAIKDAKRYSEPPEAHERAQMEYAVQLQQAIDSFKYEELLALWRRQNVDKFKLAWMPAGLGHP</sequence>
<dbReference type="HOGENOM" id="CLU_1234530_0_0_6"/>
<protein>
    <recommendedName>
        <fullName evidence="3">DUF4304 domain-containing protein</fullName>
    </recommendedName>
</protein>
<accession>B8GMW0</accession>
<gene>
    <name evidence="1" type="ordered locus">Tgr7_2700</name>
</gene>
<proteinExistence type="predicted"/>
<dbReference type="AlphaFoldDB" id="B8GMW0"/>
<organism evidence="1 2">
    <name type="scientific">Thioalkalivibrio sulfidiphilus (strain HL-EbGR7)</name>
    <dbReference type="NCBI Taxonomy" id="396588"/>
    <lineage>
        <taxon>Bacteria</taxon>
        <taxon>Pseudomonadati</taxon>
        <taxon>Pseudomonadota</taxon>
        <taxon>Gammaproteobacteria</taxon>
        <taxon>Chromatiales</taxon>
        <taxon>Ectothiorhodospiraceae</taxon>
        <taxon>Thioalkalivibrio</taxon>
    </lineage>
</organism>
<evidence type="ECO:0000313" key="1">
    <source>
        <dbReference type="EMBL" id="ACL73775.1"/>
    </source>
</evidence>
<dbReference type="Proteomes" id="UP000002383">
    <property type="component" value="Chromosome"/>
</dbReference>
<dbReference type="STRING" id="396588.Tgr7_2700"/>
<dbReference type="KEGG" id="tgr:Tgr7_2700"/>
<dbReference type="RefSeq" id="WP_012639250.1">
    <property type="nucleotide sequence ID" value="NC_011901.1"/>
</dbReference>
<dbReference type="OrthoDB" id="1097772at2"/>
<dbReference type="EMBL" id="CP001339">
    <property type="protein sequence ID" value="ACL73775.1"/>
    <property type="molecule type" value="Genomic_DNA"/>
</dbReference>
<dbReference type="InterPro" id="IPR025412">
    <property type="entry name" value="DUF4304"/>
</dbReference>
<reference evidence="1 2" key="1">
    <citation type="journal article" date="2011" name="Stand. Genomic Sci.">
        <title>Complete genome sequence of 'Thioalkalivibrio sulfidophilus' HL-EbGr7.</title>
        <authorList>
            <person name="Muyzer G."/>
            <person name="Sorokin D.Y."/>
            <person name="Mavromatis K."/>
            <person name="Lapidus A."/>
            <person name="Clum A."/>
            <person name="Ivanova N."/>
            <person name="Pati A."/>
            <person name="d'Haeseleer P."/>
            <person name="Woyke T."/>
            <person name="Kyrpides N.C."/>
        </authorList>
    </citation>
    <scope>NUCLEOTIDE SEQUENCE [LARGE SCALE GENOMIC DNA]</scope>
    <source>
        <strain evidence="1 2">HL-EbGR7</strain>
    </source>
</reference>
<dbReference type="Pfam" id="PF14137">
    <property type="entry name" value="DUF4304"/>
    <property type="match status" value="1"/>
</dbReference>
<evidence type="ECO:0000313" key="2">
    <source>
        <dbReference type="Proteomes" id="UP000002383"/>
    </source>
</evidence>